<evidence type="ECO:0000256" key="2">
    <source>
        <dbReference type="ARBA" id="ARBA00022737"/>
    </source>
</evidence>
<dbReference type="Proteomes" id="UP000695026">
    <property type="component" value="Unplaced"/>
</dbReference>
<sequence>MGSPQFENEFRSQALSLRQICRPRSADAAQNLRRSSSQACDTQTSFSRQRGLLGQPVSLTKLGGSGLQHRNAIRRGCKNTGACFNICRCRIWGRFAEYAIRGWRPWDLARSESPPSVSVCTGSGQQSVTGVTSVDDSNSYWRVRGKSSSVCERGTPVKCGQTIRLTHINTGRNLHSHHFTSPLSGNQEVSAFGEDGEGDFLDDWTVLCNGRYWERKGEVRFKHSSTDVLLSVTGEQYGRPIHGQREVHGMAYSSQDSYWKAMEGIFVKPAELAKAELYHVEL</sequence>
<keyword evidence="4" id="KW-1185">Reference proteome</keyword>
<dbReference type="Pfam" id="PF02815">
    <property type="entry name" value="MIR"/>
    <property type="match status" value="1"/>
</dbReference>
<keyword evidence="1" id="KW-0732">Signal</keyword>
<accession>A0A9F5IW39</accession>
<dbReference type="RefSeq" id="XP_025027857.1">
    <property type="nucleotide sequence ID" value="XM_025172089.1"/>
</dbReference>
<dbReference type="PANTHER" id="PTHR46809">
    <property type="entry name" value="STROMAL CELL-DERIVED FACTOR 2-LIKE PROTEIN"/>
    <property type="match status" value="1"/>
</dbReference>
<evidence type="ECO:0000313" key="4">
    <source>
        <dbReference type="Proteomes" id="UP000695026"/>
    </source>
</evidence>
<protein>
    <submittedName>
        <fullName evidence="5">Stromal cell-derived factor 2</fullName>
    </submittedName>
</protein>
<proteinExistence type="predicted"/>
<evidence type="ECO:0000259" key="3">
    <source>
        <dbReference type="PROSITE" id="PS50919"/>
    </source>
</evidence>
<dbReference type="AlphaFoldDB" id="A0A9F5IW39"/>
<dbReference type="SMART" id="SM00472">
    <property type="entry name" value="MIR"/>
    <property type="match status" value="2"/>
</dbReference>
<dbReference type="SUPFAM" id="SSF82109">
    <property type="entry name" value="MIR domain"/>
    <property type="match status" value="1"/>
</dbReference>
<dbReference type="GeneID" id="103058078"/>
<gene>
    <name evidence="5" type="primary">SDF2</name>
</gene>
<dbReference type="Gene3D" id="2.80.10.50">
    <property type="match status" value="1"/>
</dbReference>
<dbReference type="CTD" id="6388"/>
<dbReference type="CDD" id="cd23293">
    <property type="entry name" value="beta-trefoil_MIR_SDF2_meta"/>
    <property type="match status" value="1"/>
</dbReference>
<evidence type="ECO:0000256" key="1">
    <source>
        <dbReference type="ARBA" id="ARBA00022729"/>
    </source>
</evidence>
<dbReference type="InterPro" id="IPR016093">
    <property type="entry name" value="MIR_motif"/>
</dbReference>
<dbReference type="OrthoDB" id="5588846at2759"/>
<reference evidence="5" key="1">
    <citation type="submission" date="2025-08" db="UniProtKB">
        <authorList>
            <consortium name="RefSeq"/>
        </authorList>
    </citation>
    <scope>IDENTIFICATION</scope>
    <source>
        <tissue evidence="5">Liver</tissue>
    </source>
</reference>
<dbReference type="PROSITE" id="PS50919">
    <property type="entry name" value="MIR"/>
    <property type="match status" value="1"/>
</dbReference>
<dbReference type="KEGG" id="pbi:103058078"/>
<dbReference type="PANTHER" id="PTHR46809:SF3">
    <property type="entry name" value="STROMAL CELL-DERIVED FACTOR 2"/>
    <property type="match status" value="1"/>
</dbReference>
<organism evidence="4 5">
    <name type="scientific">Python bivittatus</name>
    <name type="common">Burmese python</name>
    <name type="synonym">Python molurus bivittatus</name>
    <dbReference type="NCBI Taxonomy" id="176946"/>
    <lineage>
        <taxon>Eukaryota</taxon>
        <taxon>Metazoa</taxon>
        <taxon>Chordata</taxon>
        <taxon>Craniata</taxon>
        <taxon>Vertebrata</taxon>
        <taxon>Euteleostomi</taxon>
        <taxon>Lepidosauria</taxon>
        <taxon>Squamata</taxon>
        <taxon>Bifurcata</taxon>
        <taxon>Unidentata</taxon>
        <taxon>Episquamata</taxon>
        <taxon>Toxicofera</taxon>
        <taxon>Serpentes</taxon>
        <taxon>Henophidia</taxon>
        <taxon>Pythonidae</taxon>
        <taxon>Python</taxon>
    </lineage>
</organism>
<feature type="domain" description="MIR" evidence="3">
    <location>
        <begin position="154"/>
        <end position="209"/>
    </location>
</feature>
<keyword evidence="2" id="KW-0677">Repeat</keyword>
<evidence type="ECO:0000313" key="5">
    <source>
        <dbReference type="RefSeq" id="XP_025027857.1"/>
    </source>
</evidence>
<name>A0A9F5IW39_PYTBI</name>
<dbReference type="InterPro" id="IPR036300">
    <property type="entry name" value="MIR_dom_sf"/>
</dbReference>